<evidence type="ECO:0000313" key="3">
    <source>
        <dbReference type="Proteomes" id="UP000187486"/>
    </source>
</evidence>
<evidence type="ECO:0000313" key="2">
    <source>
        <dbReference type="EMBL" id="OLZ44278.1"/>
    </source>
</evidence>
<dbReference type="Proteomes" id="UP000187486">
    <property type="component" value="Unassembled WGS sequence"/>
</dbReference>
<feature type="transmembrane region" description="Helical" evidence="1">
    <location>
        <begin position="360"/>
        <end position="378"/>
    </location>
</feature>
<reference evidence="2 3" key="1">
    <citation type="submission" date="2016-01" db="EMBL/GenBank/DDBJ databases">
        <title>Amycolatopsis coloradensis genome sequencing and assembly.</title>
        <authorList>
            <person name="Mayilraj S."/>
        </authorList>
    </citation>
    <scope>NUCLEOTIDE SEQUENCE [LARGE SCALE GENOMIC DNA]</scope>
    <source>
        <strain evidence="2 3">DSM 44225</strain>
    </source>
</reference>
<keyword evidence="1" id="KW-0472">Membrane</keyword>
<comment type="caution">
    <text evidence="2">The sequence shown here is derived from an EMBL/GenBank/DDBJ whole genome shotgun (WGS) entry which is preliminary data.</text>
</comment>
<dbReference type="AlphaFoldDB" id="A0A1R0KFU4"/>
<dbReference type="EMBL" id="MQUQ01000027">
    <property type="protein sequence ID" value="OLZ44278.1"/>
    <property type="molecule type" value="Genomic_DNA"/>
</dbReference>
<name>A0A1R0KFU4_9PSEU</name>
<feature type="transmembrane region" description="Helical" evidence="1">
    <location>
        <begin position="333"/>
        <end position="353"/>
    </location>
</feature>
<feature type="transmembrane region" description="Helical" evidence="1">
    <location>
        <begin position="259"/>
        <end position="292"/>
    </location>
</feature>
<feature type="transmembrane region" description="Helical" evidence="1">
    <location>
        <begin position="221"/>
        <end position="239"/>
    </location>
</feature>
<gene>
    <name evidence="2" type="ORF">BS329_36985</name>
</gene>
<feature type="transmembrane region" description="Helical" evidence="1">
    <location>
        <begin position="107"/>
        <end position="127"/>
    </location>
</feature>
<dbReference type="RefSeq" id="WP_076167655.1">
    <property type="nucleotide sequence ID" value="NZ_JBEZVB010000032.1"/>
</dbReference>
<protein>
    <submittedName>
        <fullName evidence="2">DUF2079 domain-containing protein</fullName>
    </submittedName>
</protein>
<evidence type="ECO:0000256" key="1">
    <source>
        <dbReference type="SAM" id="Phobius"/>
    </source>
</evidence>
<accession>A0A1R0KFU4</accession>
<keyword evidence="1" id="KW-1133">Transmembrane helix</keyword>
<keyword evidence="1" id="KW-0812">Transmembrane</keyword>
<keyword evidence="3" id="KW-1185">Reference proteome</keyword>
<feature type="transmembrane region" description="Helical" evidence="1">
    <location>
        <begin position="165"/>
        <end position="183"/>
    </location>
</feature>
<feature type="transmembrane region" description="Helical" evidence="1">
    <location>
        <begin position="133"/>
        <end position="153"/>
    </location>
</feature>
<proteinExistence type="predicted"/>
<sequence>MNQHVLARPAASDELPHSAHRRPWRRSGPVLLWIFAFIPFGLALFTAARAPRMHVLLDYWHVLAKITDDKGDLLFGQVFTYHLDQPFVLPSLLFWADAAWFGGDNRILTVLTVLLVAGIVALLHSMIPNSLSTITKAVVLTGFSWLLFSSHAAELWLQGTNGISWVPAVFFCVLAIACAHRGLGWAAGAAAALGCLSFGVALPIWFVLALIAWLRKDSRPRVLIPGVIGILVVVAWFLAKPSGQHSLATSAFDPDGRLSVLAAALGGLWSADAAAVAVIAGGLTIAALAYFVREASPRVAGWIALATYAALLAGMLAMGRTTDQVPGGNVGLISRYVVIGALATCALLALVAINRPQWPLRQLLIVTVTVALVTHAIGGAKAERVRHDYGPLNLAAIALRVDAPNVLDALHIQRAAAPAARSLGAYPFNDTFTLGCGGAELGSRLPTAAPLPLATETGDTRGEVGTALTGDTLLSGWAIIGGTRADCVLVVDQNDVVLGGGIVGLPASMAKTNTPAPEGAAWQAVAPPGAAIGGVIAVEAGKFHKVSTLPGR</sequence>
<organism evidence="2 3">
    <name type="scientific">Amycolatopsis coloradensis</name>
    <dbReference type="NCBI Taxonomy" id="76021"/>
    <lineage>
        <taxon>Bacteria</taxon>
        <taxon>Bacillati</taxon>
        <taxon>Actinomycetota</taxon>
        <taxon>Actinomycetes</taxon>
        <taxon>Pseudonocardiales</taxon>
        <taxon>Pseudonocardiaceae</taxon>
        <taxon>Amycolatopsis</taxon>
    </lineage>
</organism>
<feature type="transmembrane region" description="Helical" evidence="1">
    <location>
        <begin position="189"/>
        <end position="214"/>
    </location>
</feature>
<feature type="transmembrane region" description="Helical" evidence="1">
    <location>
        <begin position="30"/>
        <end position="48"/>
    </location>
</feature>
<dbReference type="OrthoDB" id="3638266at2"/>
<feature type="transmembrane region" description="Helical" evidence="1">
    <location>
        <begin position="299"/>
        <end position="318"/>
    </location>
</feature>